<dbReference type="NCBIfam" id="TIGR00842">
    <property type="entry name" value="bcct"/>
    <property type="match status" value="1"/>
</dbReference>
<dbReference type="AlphaFoldDB" id="A0A514LL31"/>
<evidence type="ECO:0000256" key="4">
    <source>
        <dbReference type="ARBA" id="ARBA00022475"/>
    </source>
</evidence>
<dbReference type="Pfam" id="PF02028">
    <property type="entry name" value="BCCT"/>
    <property type="match status" value="1"/>
</dbReference>
<feature type="transmembrane region" description="Helical" evidence="8">
    <location>
        <begin position="162"/>
        <end position="185"/>
    </location>
</feature>
<name>A0A514LL31_9BACI</name>
<dbReference type="Proteomes" id="UP000319756">
    <property type="component" value="Chromosome"/>
</dbReference>
<feature type="transmembrane region" description="Helical" evidence="8">
    <location>
        <begin position="20"/>
        <end position="40"/>
    </location>
</feature>
<dbReference type="OrthoDB" id="9775735at2"/>
<gene>
    <name evidence="9" type="ORF">EPH95_16055</name>
</gene>
<evidence type="ECO:0000256" key="7">
    <source>
        <dbReference type="ARBA" id="ARBA00023136"/>
    </source>
</evidence>
<reference evidence="10" key="1">
    <citation type="submission" date="2019-01" db="EMBL/GenBank/DDBJ databases">
        <title>Genomic analysis of Salicibibacter sp. NKC3-5.</title>
        <authorList>
            <person name="Oh Y.J."/>
        </authorList>
    </citation>
    <scope>NUCLEOTIDE SEQUENCE [LARGE SCALE GENOMIC DNA]</scope>
    <source>
        <strain evidence="10">NKC3-5</strain>
    </source>
</reference>
<keyword evidence="3" id="KW-0813">Transport</keyword>
<feature type="transmembrane region" description="Helical" evidence="8">
    <location>
        <begin position="108"/>
        <end position="130"/>
    </location>
</feature>
<keyword evidence="7 8" id="KW-0472">Membrane</keyword>
<comment type="subcellular location">
    <subcellularLocation>
        <location evidence="1">Cell membrane</location>
        <topology evidence="1">Multi-pass membrane protein</topology>
    </subcellularLocation>
</comment>
<dbReference type="EMBL" id="CP035485">
    <property type="protein sequence ID" value="QDI92516.1"/>
    <property type="molecule type" value="Genomic_DNA"/>
</dbReference>
<dbReference type="KEGG" id="sale:EPH95_16055"/>
<feature type="transmembrane region" description="Helical" evidence="8">
    <location>
        <begin position="440"/>
        <end position="460"/>
    </location>
</feature>
<feature type="transmembrane region" description="Helical" evidence="8">
    <location>
        <begin position="315"/>
        <end position="333"/>
    </location>
</feature>
<evidence type="ECO:0000313" key="9">
    <source>
        <dbReference type="EMBL" id="QDI92516.1"/>
    </source>
</evidence>
<dbReference type="RefSeq" id="WP_142091020.1">
    <property type="nucleotide sequence ID" value="NZ_CP035485.1"/>
</dbReference>
<dbReference type="GO" id="GO:0022857">
    <property type="term" value="F:transmembrane transporter activity"/>
    <property type="evidence" value="ECO:0007669"/>
    <property type="project" value="InterPro"/>
</dbReference>
<keyword evidence="5 8" id="KW-0812">Transmembrane</keyword>
<feature type="transmembrane region" description="Helical" evidence="8">
    <location>
        <begin position="197"/>
        <end position="219"/>
    </location>
</feature>
<protein>
    <submittedName>
        <fullName evidence="9">BCCT family transporter</fullName>
    </submittedName>
</protein>
<dbReference type="PANTHER" id="PTHR30047">
    <property type="entry name" value="HIGH-AFFINITY CHOLINE TRANSPORT PROTEIN-RELATED"/>
    <property type="match status" value="1"/>
</dbReference>
<feature type="transmembrane region" description="Helical" evidence="8">
    <location>
        <begin position="413"/>
        <end position="434"/>
    </location>
</feature>
<evidence type="ECO:0000256" key="5">
    <source>
        <dbReference type="ARBA" id="ARBA00022692"/>
    </source>
</evidence>
<dbReference type="PANTHER" id="PTHR30047:SF7">
    <property type="entry name" value="HIGH-AFFINITY CHOLINE TRANSPORT PROTEIN"/>
    <property type="match status" value="1"/>
</dbReference>
<feature type="transmembrane region" description="Helical" evidence="8">
    <location>
        <begin position="377"/>
        <end position="401"/>
    </location>
</feature>
<accession>A0A514LL31</accession>
<evidence type="ECO:0000256" key="3">
    <source>
        <dbReference type="ARBA" id="ARBA00022448"/>
    </source>
</evidence>
<evidence type="ECO:0000256" key="8">
    <source>
        <dbReference type="SAM" id="Phobius"/>
    </source>
</evidence>
<keyword evidence="10" id="KW-1185">Reference proteome</keyword>
<comment type="similarity">
    <text evidence="2">Belongs to the BCCT transporter (TC 2.A.15) family.</text>
</comment>
<sequence length="475" mass="52482">MCILFDAYFEFALEVIYNAFGWVLLTAVFVFIVFCVYVAFSKFGKIKLGDDSDEPEFRKITWIAMLFSAAIGIALVFFGVAEPVLYYVDPPYGEGYTESAATTAMQFVYLHWGISAWACYAVVGAALAYCKYRKKLPATLSAVFYPLIGDGIYGPVGKIIDIFVVLAVVVGISSSLGFGVLQINSGMAYEWGLPNTFSIQLIMIAVITVIYLLSAATGLKRGLKYLANTNFILALILVVFLLVFASTSNIFQIFFQGISDYTNNLLGMSFRMDPYGDGGWISSWTLFYFGWWIAWAPFVGVFVARVSKGRTLREFMMGALFIPVLVCFFWFAVLGGSALDLIHNQGHVALAEVVAADETVALFEFLSYFPFSSVMSVLAMVLIFIFFITAADSAMFVIGMMNEYGIENPSNRIKIIWGIVISGVAAILTFTGGIQGFESALVATSLPMSIIMLLMCVCLYKMLHADYHQQETSKD</sequence>
<proteinExistence type="inferred from homology"/>
<evidence type="ECO:0000256" key="6">
    <source>
        <dbReference type="ARBA" id="ARBA00022989"/>
    </source>
</evidence>
<evidence type="ECO:0000256" key="2">
    <source>
        <dbReference type="ARBA" id="ARBA00005658"/>
    </source>
</evidence>
<evidence type="ECO:0000313" key="10">
    <source>
        <dbReference type="Proteomes" id="UP000319756"/>
    </source>
</evidence>
<dbReference type="GO" id="GO:0005886">
    <property type="term" value="C:plasma membrane"/>
    <property type="evidence" value="ECO:0007669"/>
    <property type="project" value="UniProtKB-SubCell"/>
</dbReference>
<feature type="transmembrane region" description="Helical" evidence="8">
    <location>
        <begin position="231"/>
        <end position="258"/>
    </location>
</feature>
<organism evidence="9 10">
    <name type="scientific">Salicibibacter halophilus</name>
    <dbReference type="NCBI Taxonomy" id="2502791"/>
    <lineage>
        <taxon>Bacteria</taxon>
        <taxon>Bacillati</taxon>
        <taxon>Bacillota</taxon>
        <taxon>Bacilli</taxon>
        <taxon>Bacillales</taxon>
        <taxon>Bacillaceae</taxon>
        <taxon>Salicibibacter</taxon>
    </lineage>
</organism>
<dbReference type="InterPro" id="IPR000060">
    <property type="entry name" value="BCCT_transptr"/>
</dbReference>
<feature type="transmembrane region" description="Helical" evidence="8">
    <location>
        <begin position="278"/>
        <end position="303"/>
    </location>
</feature>
<feature type="transmembrane region" description="Helical" evidence="8">
    <location>
        <begin position="60"/>
        <end position="88"/>
    </location>
</feature>
<keyword evidence="4" id="KW-1003">Cell membrane</keyword>
<keyword evidence="6 8" id="KW-1133">Transmembrane helix</keyword>
<evidence type="ECO:0000256" key="1">
    <source>
        <dbReference type="ARBA" id="ARBA00004651"/>
    </source>
</evidence>